<sequence length="476" mass="53802">MMREDDIRNASARRRNLLFLTQRFLADFGFYQAAEALKNEARLPAEEYELCDNIDLDSIYLEYASYYHLKFGKYPKIVRKLKPTVKVEVSSKTKSKTKNTLTHTTSATQAELPPVEPVSNPGDLELTVKKVESLSTICSATTLVPTSSSSTTNIVGDENRTAALIRLQEIEHPAGTGTAADGLLSQQDWQNLAELVKTTIMRDELKLSWTDMCGNASAMEVVKEAVLTPLKYPQLFANGLRPWKSVLLHGPPGSGKTLLAKILYAETRNQVTFFNVTSSLVVSKWRGESEKIMRILFHMAQKHAPSVIFFDEIEGLTSRRDRPSDHESSKRFKNELLQLLDGMEQQTGGVFILASSNLPWDIDDAFLRRFEKKLLVQLPNPIERAILIGKQLPITLAVSKEQIELLVRISEHFTGDEIRLACKEIAMQIVRRATRACKPNERTEEAVPLQRAFEQIRPLSLKLMKRHLQWQEGHGS</sequence>
<dbReference type="InterPro" id="IPR003959">
    <property type="entry name" value="ATPase_AAA_core"/>
</dbReference>
<evidence type="ECO:0000256" key="7">
    <source>
        <dbReference type="ARBA" id="ARBA00023235"/>
    </source>
</evidence>
<dbReference type="Gene3D" id="3.40.50.300">
    <property type="entry name" value="P-loop containing nucleotide triphosphate hydrolases"/>
    <property type="match status" value="1"/>
</dbReference>
<comment type="subcellular location">
    <subcellularLocation>
        <location evidence="1">Cytoplasm</location>
        <location evidence="1">Cytoskeleton</location>
        <location evidence="1">Spindle</location>
    </subcellularLocation>
</comment>
<keyword evidence="3" id="KW-0493">Microtubule</keyword>
<keyword evidence="6" id="KW-0206">Cytoskeleton</keyword>
<feature type="domain" description="AAA+ ATPase" evidence="8">
    <location>
        <begin position="242"/>
        <end position="380"/>
    </location>
</feature>
<dbReference type="InterPro" id="IPR050304">
    <property type="entry name" value="MT-severing_AAA_ATPase"/>
</dbReference>
<keyword evidence="2" id="KW-0963">Cytoplasm</keyword>
<proteinExistence type="predicted"/>
<dbReference type="InterPro" id="IPR027417">
    <property type="entry name" value="P-loop_NTPase"/>
</dbReference>
<gene>
    <name evidence="9" type="primary">KATNAL2</name>
    <name evidence="9" type="ORF">g.13634</name>
</gene>
<evidence type="ECO:0000256" key="6">
    <source>
        <dbReference type="ARBA" id="ARBA00023212"/>
    </source>
</evidence>
<dbReference type="GO" id="GO:0005524">
    <property type="term" value="F:ATP binding"/>
    <property type="evidence" value="ECO:0007669"/>
    <property type="project" value="UniProtKB-KW"/>
</dbReference>
<dbReference type="AlphaFoldDB" id="A0A0A1WZL4"/>
<dbReference type="GO" id="GO:0016887">
    <property type="term" value="F:ATP hydrolysis activity"/>
    <property type="evidence" value="ECO:0007669"/>
    <property type="project" value="InterPro"/>
</dbReference>
<reference evidence="9" key="2">
    <citation type="journal article" date="2015" name="Gigascience">
        <title>Reconstructing a comprehensive transcriptome assembly of a white-pupal translocated strain of the pest fruit fly Bactrocera cucurbitae.</title>
        <authorList>
            <person name="Sim S.B."/>
            <person name="Calla B."/>
            <person name="Hall B."/>
            <person name="DeRego T."/>
            <person name="Geib S.M."/>
        </authorList>
    </citation>
    <scope>NUCLEOTIDE SEQUENCE</scope>
</reference>
<keyword evidence="4" id="KW-0547">Nucleotide-binding</keyword>
<evidence type="ECO:0000256" key="3">
    <source>
        <dbReference type="ARBA" id="ARBA00022701"/>
    </source>
</evidence>
<dbReference type="PANTHER" id="PTHR23074">
    <property type="entry name" value="AAA DOMAIN-CONTAINING"/>
    <property type="match status" value="1"/>
</dbReference>
<evidence type="ECO:0000259" key="8">
    <source>
        <dbReference type="SMART" id="SM00382"/>
    </source>
</evidence>
<dbReference type="FunFam" id="3.40.50.300:FF:001003">
    <property type="entry name" value="Vacuolar protein sorting-associated protein 4"/>
    <property type="match status" value="1"/>
</dbReference>
<keyword evidence="7" id="KW-0413">Isomerase</keyword>
<dbReference type="SMART" id="SM00382">
    <property type="entry name" value="AAA"/>
    <property type="match status" value="1"/>
</dbReference>
<evidence type="ECO:0000256" key="1">
    <source>
        <dbReference type="ARBA" id="ARBA00004186"/>
    </source>
</evidence>
<dbReference type="GO" id="GO:0016853">
    <property type="term" value="F:isomerase activity"/>
    <property type="evidence" value="ECO:0007669"/>
    <property type="project" value="UniProtKB-KW"/>
</dbReference>
<keyword evidence="5" id="KW-0067">ATP-binding</keyword>
<organism evidence="9">
    <name type="scientific">Zeugodacus cucurbitae</name>
    <name type="common">Melon fruit fly</name>
    <name type="synonym">Bactrocera cucurbitae</name>
    <dbReference type="NCBI Taxonomy" id="28588"/>
    <lineage>
        <taxon>Eukaryota</taxon>
        <taxon>Metazoa</taxon>
        <taxon>Ecdysozoa</taxon>
        <taxon>Arthropoda</taxon>
        <taxon>Hexapoda</taxon>
        <taxon>Insecta</taxon>
        <taxon>Pterygota</taxon>
        <taxon>Neoptera</taxon>
        <taxon>Endopterygota</taxon>
        <taxon>Diptera</taxon>
        <taxon>Brachycera</taxon>
        <taxon>Muscomorpha</taxon>
        <taxon>Tephritoidea</taxon>
        <taxon>Tephritidae</taxon>
        <taxon>Zeugodacus</taxon>
        <taxon>Zeugodacus</taxon>
    </lineage>
</organism>
<evidence type="ECO:0000313" key="9">
    <source>
        <dbReference type="EMBL" id="JAD04106.1"/>
    </source>
</evidence>
<dbReference type="PANTHER" id="PTHR23074:SF78">
    <property type="entry name" value="KATANIN P60 ATPASE-CONTAINING SUBUNIT A-LIKE 2"/>
    <property type="match status" value="1"/>
</dbReference>
<evidence type="ECO:0000256" key="2">
    <source>
        <dbReference type="ARBA" id="ARBA00022490"/>
    </source>
</evidence>
<accession>A0A0A1WZL4</accession>
<dbReference type="GO" id="GO:0005819">
    <property type="term" value="C:spindle"/>
    <property type="evidence" value="ECO:0007669"/>
    <property type="project" value="UniProtKB-SubCell"/>
</dbReference>
<dbReference type="EMBL" id="GBXI01010186">
    <property type="protein sequence ID" value="JAD04106.1"/>
    <property type="molecule type" value="Transcribed_RNA"/>
</dbReference>
<protein>
    <submittedName>
        <fullName evidence="9">Katanin p60 ATPase-containing subunit A-like 2</fullName>
    </submittedName>
</protein>
<dbReference type="GO" id="GO:0005874">
    <property type="term" value="C:microtubule"/>
    <property type="evidence" value="ECO:0007669"/>
    <property type="project" value="UniProtKB-KW"/>
</dbReference>
<evidence type="ECO:0000256" key="4">
    <source>
        <dbReference type="ARBA" id="ARBA00022741"/>
    </source>
</evidence>
<dbReference type="Pfam" id="PF00004">
    <property type="entry name" value="AAA"/>
    <property type="match status" value="1"/>
</dbReference>
<reference evidence="9" key="1">
    <citation type="submission" date="2014-11" db="EMBL/GenBank/DDBJ databases">
        <authorList>
            <person name="Geib S."/>
        </authorList>
    </citation>
    <scope>NUCLEOTIDE SEQUENCE</scope>
</reference>
<dbReference type="Gene3D" id="1.10.8.60">
    <property type="match status" value="1"/>
</dbReference>
<name>A0A0A1WZL4_ZEUCU</name>
<dbReference type="InterPro" id="IPR003593">
    <property type="entry name" value="AAA+_ATPase"/>
</dbReference>
<dbReference type="SUPFAM" id="SSF52540">
    <property type="entry name" value="P-loop containing nucleoside triphosphate hydrolases"/>
    <property type="match status" value="1"/>
</dbReference>
<evidence type="ECO:0000256" key="5">
    <source>
        <dbReference type="ARBA" id="ARBA00022840"/>
    </source>
</evidence>